<keyword evidence="7" id="KW-1185">Reference proteome</keyword>
<dbReference type="CDD" id="cd03784">
    <property type="entry name" value="GT1_Gtf-like"/>
    <property type="match status" value="1"/>
</dbReference>
<dbReference type="AlphaFoldDB" id="A0AAW1ULK4"/>
<dbReference type="InterPro" id="IPR035595">
    <property type="entry name" value="UDP_glycos_trans_CS"/>
</dbReference>
<proteinExistence type="inferred from homology"/>
<name>A0AAW1ULK4_9CUCU</name>
<evidence type="ECO:0000256" key="1">
    <source>
        <dbReference type="ARBA" id="ARBA00009995"/>
    </source>
</evidence>
<reference evidence="6 7" key="1">
    <citation type="submission" date="2023-03" db="EMBL/GenBank/DDBJ databases">
        <title>Genome insight into feeding habits of ladybird beetles.</title>
        <authorList>
            <person name="Li H.-S."/>
            <person name="Huang Y.-H."/>
            <person name="Pang H."/>
        </authorList>
    </citation>
    <scope>NUCLEOTIDE SEQUENCE [LARGE SCALE GENOMIC DNA]</scope>
    <source>
        <strain evidence="6">SYSU_2023b</strain>
        <tissue evidence="6">Whole body</tissue>
    </source>
</reference>
<dbReference type="PROSITE" id="PS00375">
    <property type="entry name" value="UDPGT"/>
    <property type="match status" value="1"/>
</dbReference>
<comment type="similarity">
    <text evidence="1 4">Belongs to the UDP-glycosyltransferase family.</text>
</comment>
<dbReference type="Pfam" id="PF00201">
    <property type="entry name" value="UDPGT"/>
    <property type="match status" value="1"/>
</dbReference>
<evidence type="ECO:0000256" key="2">
    <source>
        <dbReference type="ARBA" id="ARBA00022676"/>
    </source>
</evidence>
<sequence length="349" mass="40136">MFAEMMNPLMAVLSFKFGCPLIELYSMDAPPYLHAFRGNAMHPAIYSWPIFDFHSKLTYKERIINTIFVSVVHVLKDVIFSPFANNYIKQYIGQDVPDVFDIEKNASLIFVNANPVFYPLRPVTPTTINVGGGIHLAKPKALSQDLQTYLDGAKHGCIYFSFGSNVNSNFLSPEATEIFRKTFEELAPIKVLWKFENDTMPLKPKNLELKKWLPQQDVLRHPNVKVFITQGGLQSMEEAIDSAVPMLGMPFYGDQINNVKKMVEKDFGLMLDVKTMDSTSLKNSILELLNNPKYKKNIDRLSAISKDEPMRPLEKAVWWTEYLLRHKTTEHLRVLQQTYHFISISFLIF</sequence>
<dbReference type="Proteomes" id="UP001431783">
    <property type="component" value="Unassembled WGS sequence"/>
</dbReference>
<dbReference type="GO" id="GO:0016020">
    <property type="term" value="C:membrane"/>
    <property type="evidence" value="ECO:0007669"/>
    <property type="project" value="UniProtKB-SubCell"/>
</dbReference>
<dbReference type="GO" id="GO:0015020">
    <property type="term" value="F:glucuronosyltransferase activity"/>
    <property type="evidence" value="ECO:0007669"/>
    <property type="project" value="UniProtKB-EC"/>
</dbReference>
<dbReference type="EMBL" id="JARQZJ010000070">
    <property type="protein sequence ID" value="KAK9881634.1"/>
    <property type="molecule type" value="Genomic_DNA"/>
</dbReference>
<comment type="catalytic activity">
    <reaction evidence="5">
        <text>glucuronate acceptor + UDP-alpha-D-glucuronate = acceptor beta-D-glucuronoside + UDP + H(+)</text>
        <dbReference type="Rhea" id="RHEA:21032"/>
        <dbReference type="ChEBI" id="CHEBI:15378"/>
        <dbReference type="ChEBI" id="CHEBI:58052"/>
        <dbReference type="ChEBI" id="CHEBI:58223"/>
        <dbReference type="ChEBI" id="CHEBI:132367"/>
        <dbReference type="ChEBI" id="CHEBI:132368"/>
        <dbReference type="EC" id="2.4.1.17"/>
    </reaction>
</comment>
<evidence type="ECO:0000313" key="7">
    <source>
        <dbReference type="Proteomes" id="UP001431783"/>
    </source>
</evidence>
<dbReference type="Gene3D" id="3.40.50.2000">
    <property type="entry name" value="Glycogen Phosphorylase B"/>
    <property type="match status" value="1"/>
</dbReference>
<gene>
    <name evidence="6" type="ORF">WA026_017157</name>
</gene>
<keyword evidence="2 4" id="KW-0328">Glycosyltransferase</keyword>
<dbReference type="InterPro" id="IPR002213">
    <property type="entry name" value="UDP_glucos_trans"/>
</dbReference>
<dbReference type="PANTHER" id="PTHR48043:SF159">
    <property type="entry name" value="EG:EG0003.4 PROTEIN-RELATED"/>
    <property type="match status" value="1"/>
</dbReference>
<accession>A0AAW1ULK4</accession>
<organism evidence="6 7">
    <name type="scientific">Henosepilachna vigintioctopunctata</name>
    <dbReference type="NCBI Taxonomy" id="420089"/>
    <lineage>
        <taxon>Eukaryota</taxon>
        <taxon>Metazoa</taxon>
        <taxon>Ecdysozoa</taxon>
        <taxon>Arthropoda</taxon>
        <taxon>Hexapoda</taxon>
        <taxon>Insecta</taxon>
        <taxon>Pterygota</taxon>
        <taxon>Neoptera</taxon>
        <taxon>Endopterygota</taxon>
        <taxon>Coleoptera</taxon>
        <taxon>Polyphaga</taxon>
        <taxon>Cucujiformia</taxon>
        <taxon>Coccinelloidea</taxon>
        <taxon>Coccinellidae</taxon>
        <taxon>Epilachninae</taxon>
        <taxon>Epilachnini</taxon>
        <taxon>Henosepilachna</taxon>
    </lineage>
</organism>
<comment type="caution">
    <text evidence="6">The sequence shown here is derived from an EMBL/GenBank/DDBJ whole genome shotgun (WGS) entry which is preliminary data.</text>
</comment>
<dbReference type="EC" id="2.4.1.17" evidence="5"/>
<dbReference type="FunFam" id="3.40.50.2000:FF:000050">
    <property type="entry name" value="UDP-glucuronosyltransferase"/>
    <property type="match status" value="1"/>
</dbReference>
<protein>
    <recommendedName>
        <fullName evidence="5">UDP-glucuronosyltransferase</fullName>
        <ecNumber evidence="5">2.4.1.17</ecNumber>
    </recommendedName>
</protein>
<dbReference type="InterPro" id="IPR050271">
    <property type="entry name" value="UDP-glycosyltransferase"/>
</dbReference>
<comment type="subcellular location">
    <subcellularLocation>
        <location evidence="5">Membrane</location>
        <topology evidence="5">Single-pass membrane protein</topology>
    </subcellularLocation>
</comment>
<dbReference type="PANTHER" id="PTHR48043">
    <property type="entry name" value="EG:EG0003.4 PROTEIN-RELATED"/>
    <property type="match status" value="1"/>
</dbReference>
<evidence type="ECO:0000256" key="5">
    <source>
        <dbReference type="RuleBase" id="RU362059"/>
    </source>
</evidence>
<evidence type="ECO:0000256" key="4">
    <source>
        <dbReference type="RuleBase" id="RU003718"/>
    </source>
</evidence>
<dbReference type="SUPFAM" id="SSF53756">
    <property type="entry name" value="UDP-Glycosyltransferase/glycogen phosphorylase"/>
    <property type="match status" value="1"/>
</dbReference>
<evidence type="ECO:0000256" key="3">
    <source>
        <dbReference type="ARBA" id="ARBA00022679"/>
    </source>
</evidence>
<evidence type="ECO:0000313" key="6">
    <source>
        <dbReference type="EMBL" id="KAK9881634.1"/>
    </source>
</evidence>
<keyword evidence="3 4" id="KW-0808">Transferase</keyword>